<keyword evidence="3" id="KW-1185">Reference proteome</keyword>
<dbReference type="EMBL" id="JAVQLW010000005">
    <property type="protein sequence ID" value="MDS9470111.1"/>
    <property type="molecule type" value="Genomic_DNA"/>
</dbReference>
<gene>
    <name evidence="2" type="ORF">RGQ15_21395</name>
</gene>
<dbReference type="RefSeq" id="WP_311162922.1">
    <property type="nucleotide sequence ID" value="NZ_JAVQLW010000005.1"/>
</dbReference>
<feature type="chain" id="PRO_5047336632" evidence="1">
    <location>
        <begin position="18"/>
        <end position="94"/>
    </location>
</feature>
<dbReference type="Gene3D" id="3.10.450.160">
    <property type="entry name" value="inner membrane protein cigr"/>
    <property type="match status" value="1"/>
</dbReference>
<protein>
    <submittedName>
        <fullName evidence="2">RcnB family protein</fullName>
    </submittedName>
</protein>
<proteinExistence type="predicted"/>
<sequence>MKIALALALLGTLSACSAPEPVGRIYRYAEGADPASGYQSGMRYTGGGTIVDHLNHDLSRPEGGQRWLLVPGNFLLVTADGTIVSAVPAKFSGS</sequence>
<organism evidence="2 3">
    <name type="scientific">Paracoccus aurantius</name>
    <dbReference type="NCBI Taxonomy" id="3073814"/>
    <lineage>
        <taxon>Bacteria</taxon>
        <taxon>Pseudomonadati</taxon>
        <taxon>Pseudomonadota</taxon>
        <taxon>Alphaproteobacteria</taxon>
        <taxon>Rhodobacterales</taxon>
        <taxon>Paracoccaceae</taxon>
        <taxon>Paracoccus</taxon>
    </lineage>
</organism>
<name>A0ABU2HYI0_9RHOB</name>
<keyword evidence="1" id="KW-0732">Signal</keyword>
<feature type="signal peptide" evidence="1">
    <location>
        <begin position="1"/>
        <end position="17"/>
    </location>
</feature>
<dbReference type="PROSITE" id="PS51257">
    <property type="entry name" value="PROKAR_LIPOPROTEIN"/>
    <property type="match status" value="1"/>
</dbReference>
<evidence type="ECO:0000256" key="1">
    <source>
        <dbReference type="SAM" id="SignalP"/>
    </source>
</evidence>
<dbReference type="Pfam" id="PF11776">
    <property type="entry name" value="RcnB"/>
    <property type="match status" value="1"/>
</dbReference>
<comment type="caution">
    <text evidence="2">The sequence shown here is derived from an EMBL/GenBank/DDBJ whole genome shotgun (WGS) entry which is preliminary data.</text>
</comment>
<evidence type="ECO:0000313" key="3">
    <source>
        <dbReference type="Proteomes" id="UP001269144"/>
    </source>
</evidence>
<reference evidence="3" key="1">
    <citation type="submission" date="2023-07" db="EMBL/GenBank/DDBJ databases">
        <title>Paracoccus sp. MBLB3053 whole genome sequence.</title>
        <authorList>
            <person name="Hwang C.Y."/>
            <person name="Cho E.-S."/>
            <person name="Seo M.-J."/>
        </authorList>
    </citation>
    <scope>NUCLEOTIDE SEQUENCE [LARGE SCALE GENOMIC DNA]</scope>
    <source>
        <strain evidence="3">MBLB3053</strain>
    </source>
</reference>
<dbReference type="Proteomes" id="UP001269144">
    <property type="component" value="Unassembled WGS sequence"/>
</dbReference>
<accession>A0ABU2HYI0</accession>
<dbReference type="InterPro" id="IPR024572">
    <property type="entry name" value="RcnB"/>
</dbReference>
<evidence type="ECO:0000313" key="2">
    <source>
        <dbReference type="EMBL" id="MDS9470111.1"/>
    </source>
</evidence>